<reference evidence="7" key="1">
    <citation type="journal article" date="2023" name="Mol. Phylogenet. Evol.">
        <title>Genome-scale phylogeny and comparative genomics of the fungal order Sordariales.</title>
        <authorList>
            <person name="Hensen N."/>
            <person name="Bonometti L."/>
            <person name="Westerberg I."/>
            <person name="Brannstrom I.O."/>
            <person name="Guillou S."/>
            <person name="Cros-Aarteil S."/>
            <person name="Calhoun S."/>
            <person name="Haridas S."/>
            <person name="Kuo A."/>
            <person name="Mondo S."/>
            <person name="Pangilinan J."/>
            <person name="Riley R."/>
            <person name="LaButti K."/>
            <person name="Andreopoulos B."/>
            <person name="Lipzen A."/>
            <person name="Chen C."/>
            <person name="Yan M."/>
            <person name="Daum C."/>
            <person name="Ng V."/>
            <person name="Clum A."/>
            <person name="Steindorff A."/>
            <person name="Ohm R.A."/>
            <person name="Martin F."/>
            <person name="Silar P."/>
            <person name="Natvig D.O."/>
            <person name="Lalanne C."/>
            <person name="Gautier V."/>
            <person name="Ament-Velasquez S.L."/>
            <person name="Kruys A."/>
            <person name="Hutchinson M.I."/>
            <person name="Powell A.J."/>
            <person name="Barry K."/>
            <person name="Miller A.N."/>
            <person name="Grigoriev I.V."/>
            <person name="Debuchy R."/>
            <person name="Gladieux P."/>
            <person name="Hiltunen Thoren M."/>
            <person name="Johannesson H."/>
        </authorList>
    </citation>
    <scope>NUCLEOTIDE SEQUENCE</scope>
    <source>
        <strain evidence="7">CBS 118394</strain>
    </source>
</reference>
<feature type="active site" description="Proton acceptor" evidence="4">
    <location>
        <position position="1135"/>
    </location>
</feature>
<evidence type="ECO:0000259" key="6">
    <source>
        <dbReference type="PROSITE" id="PS51635"/>
    </source>
</evidence>
<gene>
    <name evidence="7" type="ORF">B0H66DRAFT_528046</name>
</gene>
<dbReference type="InterPro" id="IPR027417">
    <property type="entry name" value="P-loop_NTPase"/>
</dbReference>
<name>A0AAE0ISY2_9PEZI</name>
<comment type="caution">
    <text evidence="7">The sequence shown here is derived from an EMBL/GenBank/DDBJ whole genome shotgun (WGS) entry which is preliminary data.</text>
</comment>
<dbReference type="PROSITE" id="PS51635">
    <property type="entry name" value="PNPLA"/>
    <property type="match status" value="1"/>
</dbReference>
<dbReference type="PANTHER" id="PTHR24185:SF1">
    <property type="entry name" value="CALCIUM-INDEPENDENT PHOSPHOLIPASE A2-GAMMA"/>
    <property type="match status" value="1"/>
</dbReference>
<organism evidence="7 8">
    <name type="scientific">Apodospora peruviana</name>
    <dbReference type="NCBI Taxonomy" id="516989"/>
    <lineage>
        <taxon>Eukaryota</taxon>
        <taxon>Fungi</taxon>
        <taxon>Dikarya</taxon>
        <taxon>Ascomycota</taxon>
        <taxon>Pezizomycotina</taxon>
        <taxon>Sordariomycetes</taxon>
        <taxon>Sordariomycetidae</taxon>
        <taxon>Sordariales</taxon>
        <taxon>Lasiosphaeriaceae</taxon>
        <taxon>Apodospora</taxon>
    </lineage>
</organism>
<dbReference type="GO" id="GO:0016020">
    <property type="term" value="C:membrane"/>
    <property type="evidence" value="ECO:0007669"/>
    <property type="project" value="TreeGrafter"/>
</dbReference>
<dbReference type="EMBL" id="JAUEDM010000001">
    <property type="protein sequence ID" value="KAK3330701.1"/>
    <property type="molecule type" value="Genomic_DNA"/>
</dbReference>
<reference evidence="7" key="2">
    <citation type="submission" date="2023-06" db="EMBL/GenBank/DDBJ databases">
        <authorList>
            <consortium name="Lawrence Berkeley National Laboratory"/>
            <person name="Haridas S."/>
            <person name="Hensen N."/>
            <person name="Bonometti L."/>
            <person name="Westerberg I."/>
            <person name="Brannstrom I.O."/>
            <person name="Guillou S."/>
            <person name="Cros-Aarteil S."/>
            <person name="Calhoun S."/>
            <person name="Kuo A."/>
            <person name="Mondo S."/>
            <person name="Pangilinan J."/>
            <person name="Riley R."/>
            <person name="Labutti K."/>
            <person name="Andreopoulos B."/>
            <person name="Lipzen A."/>
            <person name="Chen C."/>
            <person name="Yanf M."/>
            <person name="Daum C."/>
            <person name="Ng V."/>
            <person name="Clum A."/>
            <person name="Steindorff A."/>
            <person name="Ohm R."/>
            <person name="Martin F."/>
            <person name="Silar P."/>
            <person name="Natvig D."/>
            <person name="Lalanne C."/>
            <person name="Gautier V."/>
            <person name="Ament-Velasquez S.L."/>
            <person name="Kruys A."/>
            <person name="Hutchinson M.I."/>
            <person name="Powell A.J."/>
            <person name="Barry K."/>
            <person name="Miller A.N."/>
            <person name="Grigoriev I.V."/>
            <person name="Debuchy R."/>
            <person name="Gladieux P."/>
            <person name="Thoren M.H."/>
            <person name="Johannesson H."/>
        </authorList>
    </citation>
    <scope>NUCLEOTIDE SEQUENCE</scope>
    <source>
        <strain evidence="7">CBS 118394</strain>
    </source>
</reference>
<feature type="region of interest" description="Disordered" evidence="5">
    <location>
        <begin position="100"/>
        <end position="122"/>
    </location>
</feature>
<feature type="domain" description="PNPLA" evidence="6">
    <location>
        <begin position="908"/>
        <end position="1148"/>
    </location>
</feature>
<dbReference type="GO" id="GO:0046486">
    <property type="term" value="P:glycerolipid metabolic process"/>
    <property type="evidence" value="ECO:0007669"/>
    <property type="project" value="UniProtKB-ARBA"/>
</dbReference>
<comment type="caution">
    <text evidence="4">Lacks conserved residue(s) required for the propagation of feature annotation.</text>
</comment>
<dbReference type="GO" id="GO:0019369">
    <property type="term" value="P:arachidonate metabolic process"/>
    <property type="evidence" value="ECO:0007669"/>
    <property type="project" value="TreeGrafter"/>
</dbReference>
<dbReference type="CDD" id="cd00267">
    <property type="entry name" value="ABC_ATPase"/>
    <property type="match status" value="1"/>
</dbReference>
<dbReference type="Gene3D" id="3.40.1090.10">
    <property type="entry name" value="Cytosolic phospholipase A2 catalytic domain"/>
    <property type="match status" value="1"/>
</dbReference>
<keyword evidence="1 4" id="KW-0378">Hydrolase</keyword>
<feature type="short sequence motif" description="GXSXG" evidence="4">
    <location>
        <begin position="946"/>
        <end position="950"/>
    </location>
</feature>
<protein>
    <recommendedName>
        <fullName evidence="6">PNPLA domain-containing protein</fullName>
    </recommendedName>
</protein>
<evidence type="ECO:0000256" key="1">
    <source>
        <dbReference type="ARBA" id="ARBA00022801"/>
    </source>
</evidence>
<keyword evidence="8" id="KW-1185">Reference proteome</keyword>
<sequence length="1412" mass="158298">MRGKTWLLGKRAPFQLACIVLSTIHEQSPVLLLPFRCFRGPLLEALPSCAPFRAPIEETSSPRSTSMMADDQAQGATSYEDDLVADIRDMVLPEDLVSHADSDATEPIQPVAVPSPSPDTGDFSASQAFMDSWPRPRQSFIHEQAQKTGVRVFCRVCNHRHADAGGYVLCGGCGPAHMPAHRQCLSRYPGHRPNAPPGGGIMLGEPCQEVDFEDFIYTTWLLDSRFLDHDKESLHIDDLWSTWFGVPHDQEGPLPQLHIYPRLQTLISGESSEKPSRQYPSLISFVGDTGSGKSTLIRAIIRMLAPQAHKDYRAPVPGTASDGFDSTSSDVHLFADPGTLYKESPLMLVDCEGFSGTDTPIARRILSKANRAENSQPLRDGTLRSATAGRPAKDLLSEHANTASHRIDLQWGQLNIPIQAPASTLAGRKPLGQVDAETRKIVVKNLYPRLLYAFSDVVCFVTTNSRAAQTILEEMFKWAKDGHEKTLNQRVRPGLVIVLNKMAQDFQETLSTVDKATKSLLDSFQKSARFGELQKRWQARGRSIKDAKDLIYCYYHSFRVIPIPQHTTSSPATSQRISNQIKVLYGEIHSMSARIRLKRRSLNMDLDVASLNAYLLQSVNALANNYNNALDFHRLSDGDSALPRRFSEHLLQLMSNMVKLRGLDITQEVGGEGNLVEDMIPYIAACIVAQVVVTSDQHAAEEIQKQRDFLVDEARRGLQYFRDRYWRCEAKDSSGRRRCKNYSESHDKGHQFDSHITNDNGRVSDVSIASEDNLEVGRYQSSYDPDAYTEGLWEEVTNLRSRGHAMDKLASTALVSGVTQITGQRTCLACLSNTPTNMLPCIPKQHGICHECIRRYSGSRRHHSVIEISECPLGCHLEKKPWTIRVKPKTAGARILVLDGFTTGLNTDEFRSGGIRGIVELAILTEIEKATGLQIRIQDLFDLVIGTSTGKPPRIPYLHLKKGTYNALGGIVALGVFEKRWTLGHADGRFRSLADRAFTLRKALKVPILSKFAEPFCDHKYTSVGITSALKESFGDGYLFGQSSSLASSGDRIGDRVKVGVVTCQEGRRQPCLIANYSRNPVQKSKDGKSGYDWLQREDDQSKDFQTWQAARATSAAQTLFKPYQHDPTNRTYVDGAVVRNNPVRLAYDEHKRIWPSSSSMNPDIIVSIGTGIHIDKDGRVKDTRNERLENVKKLLPGGLRKKVETGLDMVDATLDCHREWVDFKAATQGRLRQNSHRLDVGLLNKPPPLDAVDKMQDLWWDCRNYLSRESYYANNQRASAKYMDSQYNNAHDHIKAVARRLLAALFYLEHVLPGNMRGDQYRSVIHCRLSPQSEGAISLLALKPQFRLREVAANDNETINPIEFVNQEINFDEKMLSAPVQFTVSDGRFTRLVEVRYQQRRDSRWEPIGGF</sequence>
<evidence type="ECO:0000256" key="4">
    <source>
        <dbReference type="PROSITE-ProRule" id="PRU01161"/>
    </source>
</evidence>
<dbReference type="SUPFAM" id="SSF52540">
    <property type="entry name" value="P-loop containing nucleoside triphosphate hydrolases"/>
    <property type="match status" value="1"/>
</dbReference>
<proteinExistence type="predicted"/>
<dbReference type="GO" id="GO:0016042">
    <property type="term" value="P:lipid catabolic process"/>
    <property type="evidence" value="ECO:0007669"/>
    <property type="project" value="UniProtKB-UniRule"/>
</dbReference>
<dbReference type="PANTHER" id="PTHR24185">
    <property type="entry name" value="CALCIUM-INDEPENDENT PHOSPHOLIPASE A2-GAMMA"/>
    <property type="match status" value="1"/>
</dbReference>
<evidence type="ECO:0000313" key="7">
    <source>
        <dbReference type="EMBL" id="KAK3330701.1"/>
    </source>
</evidence>
<feature type="active site" description="Nucleophile" evidence="4">
    <location>
        <position position="948"/>
    </location>
</feature>
<evidence type="ECO:0000313" key="8">
    <source>
        <dbReference type="Proteomes" id="UP001283341"/>
    </source>
</evidence>
<dbReference type="Gene3D" id="3.40.50.300">
    <property type="entry name" value="P-loop containing nucleotide triphosphate hydrolases"/>
    <property type="match status" value="1"/>
</dbReference>
<keyword evidence="2 4" id="KW-0442">Lipid degradation</keyword>
<accession>A0AAE0ISY2</accession>
<evidence type="ECO:0000256" key="3">
    <source>
        <dbReference type="ARBA" id="ARBA00023098"/>
    </source>
</evidence>
<dbReference type="GO" id="GO:0047499">
    <property type="term" value="F:calcium-independent phospholipase A2 activity"/>
    <property type="evidence" value="ECO:0007669"/>
    <property type="project" value="TreeGrafter"/>
</dbReference>
<dbReference type="InterPro" id="IPR002641">
    <property type="entry name" value="PNPLA_dom"/>
</dbReference>
<feature type="short sequence motif" description="DGA/G" evidence="4">
    <location>
        <begin position="1135"/>
        <end position="1137"/>
    </location>
</feature>
<dbReference type="CDD" id="cd07199">
    <property type="entry name" value="Pat17_PNPLA8_PNPLA9_like"/>
    <property type="match status" value="1"/>
</dbReference>
<dbReference type="Proteomes" id="UP001283341">
    <property type="component" value="Unassembled WGS sequence"/>
</dbReference>
<dbReference type="SUPFAM" id="SSF52151">
    <property type="entry name" value="FabD/lysophospholipase-like"/>
    <property type="match status" value="1"/>
</dbReference>
<feature type="region of interest" description="Disordered" evidence="5">
    <location>
        <begin position="368"/>
        <end position="387"/>
    </location>
</feature>
<keyword evidence="3 4" id="KW-0443">Lipid metabolism</keyword>
<evidence type="ECO:0000256" key="2">
    <source>
        <dbReference type="ARBA" id="ARBA00022963"/>
    </source>
</evidence>
<dbReference type="Pfam" id="PF01734">
    <property type="entry name" value="Patatin"/>
    <property type="match status" value="1"/>
</dbReference>
<evidence type="ECO:0000256" key="5">
    <source>
        <dbReference type="SAM" id="MobiDB-lite"/>
    </source>
</evidence>
<dbReference type="InterPro" id="IPR016035">
    <property type="entry name" value="Acyl_Trfase/lysoPLipase"/>
</dbReference>